<organism evidence="1 2">
    <name type="scientific">Ditylenchus destructor</name>
    <dbReference type="NCBI Taxonomy" id="166010"/>
    <lineage>
        <taxon>Eukaryota</taxon>
        <taxon>Metazoa</taxon>
        <taxon>Ecdysozoa</taxon>
        <taxon>Nematoda</taxon>
        <taxon>Chromadorea</taxon>
        <taxon>Rhabditida</taxon>
        <taxon>Tylenchina</taxon>
        <taxon>Tylenchomorpha</taxon>
        <taxon>Sphaerularioidea</taxon>
        <taxon>Anguinidae</taxon>
        <taxon>Anguininae</taxon>
        <taxon>Ditylenchus</taxon>
    </lineage>
</organism>
<evidence type="ECO:0000313" key="2">
    <source>
        <dbReference type="Proteomes" id="UP001201812"/>
    </source>
</evidence>
<protein>
    <submittedName>
        <fullName evidence="1">Uncharacterized protein</fullName>
    </submittedName>
</protein>
<reference evidence="1" key="1">
    <citation type="submission" date="2022-01" db="EMBL/GenBank/DDBJ databases">
        <title>Genome Sequence Resource for Two Populations of Ditylenchus destructor, the Migratory Endoparasitic Phytonematode.</title>
        <authorList>
            <person name="Zhang H."/>
            <person name="Lin R."/>
            <person name="Xie B."/>
        </authorList>
    </citation>
    <scope>NUCLEOTIDE SEQUENCE</scope>
    <source>
        <strain evidence="1">BazhouSP</strain>
    </source>
</reference>
<dbReference type="Proteomes" id="UP001201812">
    <property type="component" value="Unassembled WGS sequence"/>
</dbReference>
<proteinExistence type="predicted"/>
<name>A0AAD4R351_9BILA</name>
<evidence type="ECO:0000313" key="1">
    <source>
        <dbReference type="EMBL" id="KAI1706406.1"/>
    </source>
</evidence>
<keyword evidence="2" id="KW-1185">Reference proteome</keyword>
<sequence length="137" mass="14894">MTVGKSAKVETLEPQNSATFDLLAPILVSFDSARQELQNELSHGPDTAAQGHLPFYVTHVTHGCHVFTLYSIGLPSGFAARRRPWSSRISAKVETLEPQNSATFDLLAPILVSFDSARQELQNELSHGPDTAAQGHL</sequence>
<gene>
    <name evidence="1" type="ORF">DdX_13066</name>
</gene>
<dbReference type="EMBL" id="JAKKPZ010000048">
    <property type="protein sequence ID" value="KAI1706406.1"/>
    <property type="molecule type" value="Genomic_DNA"/>
</dbReference>
<dbReference type="AlphaFoldDB" id="A0AAD4R351"/>
<accession>A0AAD4R351</accession>
<comment type="caution">
    <text evidence="1">The sequence shown here is derived from an EMBL/GenBank/DDBJ whole genome shotgun (WGS) entry which is preliminary data.</text>
</comment>